<evidence type="ECO:0000313" key="2">
    <source>
        <dbReference type="Proteomes" id="UP000827986"/>
    </source>
</evidence>
<gene>
    <name evidence="1" type="ORF">KIL84_010936</name>
</gene>
<accession>A0A9D3X8L8</accession>
<comment type="caution">
    <text evidence="1">The sequence shown here is derived from an EMBL/GenBank/DDBJ whole genome shotgun (WGS) entry which is preliminary data.</text>
</comment>
<dbReference type="AlphaFoldDB" id="A0A9D3X8L8"/>
<organism evidence="1 2">
    <name type="scientific">Mauremys mutica</name>
    <name type="common">yellowpond turtle</name>
    <dbReference type="NCBI Taxonomy" id="74926"/>
    <lineage>
        <taxon>Eukaryota</taxon>
        <taxon>Metazoa</taxon>
        <taxon>Chordata</taxon>
        <taxon>Craniata</taxon>
        <taxon>Vertebrata</taxon>
        <taxon>Euteleostomi</taxon>
        <taxon>Archelosauria</taxon>
        <taxon>Testudinata</taxon>
        <taxon>Testudines</taxon>
        <taxon>Cryptodira</taxon>
        <taxon>Durocryptodira</taxon>
        <taxon>Testudinoidea</taxon>
        <taxon>Geoemydidae</taxon>
        <taxon>Geoemydinae</taxon>
        <taxon>Mauremys</taxon>
    </lineage>
</organism>
<dbReference type="Proteomes" id="UP000827986">
    <property type="component" value="Unassembled WGS sequence"/>
</dbReference>
<reference evidence="1" key="1">
    <citation type="submission" date="2021-09" db="EMBL/GenBank/DDBJ databases">
        <title>The genome of Mauremys mutica provides insights into the evolution of semi-aquatic lifestyle.</title>
        <authorList>
            <person name="Gong S."/>
            <person name="Gao Y."/>
        </authorList>
    </citation>
    <scope>NUCLEOTIDE SEQUENCE</scope>
    <source>
        <strain evidence="1">MM-2020</strain>
        <tissue evidence="1">Muscle</tissue>
    </source>
</reference>
<proteinExistence type="predicted"/>
<keyword evidence="2" id="KW-1185">Reference proteome</keyword>
<protein>
    <submittedName>
        <fullName evidence="1">Uncharacterized protein</fullName>
    </submittedName>
</protein>
<evidence type="ECO:0000313" key="1">
    <source>
        <dbReference type="EMBL" id="KAH1177234.1"/>
    </source>
</evidence>
<sequence length="98" mass="11707">MLTTFHFKQSFSILEKDSTNATKLFNLMLDVRSQLIDKAKDEFFTYQMNRALPDLSRKAQEKFRNEAKTMYNRAVAYLERWFSFEVTFIPKHQEIASI</sequence>
<dbReference type="EMBL" id="JAHDVG010000474">
    <property type="protein sequence ID" value="KAH1177234.1"/>
    <property type="molecule type" value="Genomic_DNA"/>
</dbReference>
<name>A0A9D3X8L8_9SAUR</name>